<feature type="transmembrane region" description="Helical" evidence="6">
    <location>
        <begin position="313"/>
        <end position="334"/>
    </location>
</feature>
<dbReference type="AlphaFoldDB" id="A0A075FMC6"/>
<feature type="transmembrane region" description="Helical" evidence="6">
    <location>
        <begin position="146"/>
        <end position="162"/>
    </location>
</feature>
<evidence type="ECO:0000256" key="6">
    <source>
        <dbReference type="SAM" id="Phobius"/>
    </source>
</evidence>
<dbReference type="NCBIfam" id="NF037979">
    <property type="entry name" value="Na_transp"/>
    <property type="match status" value="1"/>
</dbReference>
<keyword evidence="2" id="KW-0813">Transport</keyword>
<evidence type="ECO:0000256" key="5">
    <source>
        <dbReference type="ARBA" id="ARBA00023136"/>
    </source>
</evidence>
<feature type="transmembrane region" description="Helical" evidence="6">
    <location>
        <begin position="174"/>
        <end position="193"/>
    </location>
</feature>
<proteinExistence type="predicted"/>
<feature type="transmembrane region" description="Helical" evidence="6">
    <location>
        <begin position="256"/>
        <end position="281"/>
    </location>
</feature>
<protein>
    <submittedName>
        <fullName evidence="7">Sodium:neurotransmitter symporter (TC.NSS)</fullName>
    </submittedName>
</protein>
<name>A0A075FMC6_9EURY</name>
<dbReference type="Pfam" id="PF00209">
    <property type="entry name" value="SNF"/>
    <property type="match status" value="2"/>
</dbReference>
<gene>
    <name evidence="7" type="primary">TC.NSS</name>
</gene>
<dbReference type="GO" id="GO:0016020">
    <property type="term" value="C:membrane"/>
    <property type="evidence" value="ECO:0007669"/>
    <property type="project" value="UniProtKB-SubCell"/>
</dbReference>
<sequence length="604" mass="66741">MNPQSEPSSDQFSGRMGLIFATIGAAIGTGNIWRFPRMVGANGGGSFLVPWLIFLFLWSVPLIIAEFALGKRSRTGTVGTFRIFAGPKFAWMGLWTAWISTAIGFYYAVVTGWCLNYFQTAIRGGLSEGVDTTEVWNNFLQAPEQVIIFQVVAILITMAAIWKGAKAIEKANVYLMTSLFVLLFTALFLAFVMDFEDGTLDGFVFMFSIQPEYLMEPETWINGLSQSAWSCSAGMGMAITYSVYMRKDEDTTLNAATMCLANNSISIIAGLTVMMAVFAVVDDPLSAVGGGSSAITFLVLPEVFSQAPGGPTIQLLMVAVFFLALSFAALTSMISTVELCVRNFVDHGVDRSQAVGFTSAAIFLFGLPSAGLWILVDDSTGVAFPQFLEVQDHIWGYGLMFSGLFIAYSIWKYGWSRYKSWQNDNDVDGFDVGDYVENGVSAFRDDFVNTGDNDWWIGRWWDAIMYIGFPAMFAVLMLSYFGDLLTNVHDPWNPTNPHGISIILLFWGVTAFIFVSLNKYVLVNRMVPTSDSPWPLYVLSRDFELEPRPVYRNVPEGAEAPIDMLPGGDDPFVVQAGDELPDSFVDEYGETRSHTMTTVEAELV</sequence>
<feature type="transmembrane region" description="Helical" evidence="6">
    <location>
        <begin position="47"/>
        <end position="69"/>
    </location>
</feature>
<dbReference type="InterPro" id="IPR000175">
    <property type="entry name" value="Na/ntran_symport"/>
</dbReference>
<evidence type="ECO:0000256" key="1">
    <source>
        <dbReference type="ARBA" id="ARBA00004141"/>
    </source>
</evidence>
<evidence type="ECO:0000256" key="2">
    <source>
        <dbReference type="ARBA" id="ARBA00022448"/>
    </source>
</evidence>
<feature type="transmembrane region" description="Helical" evidence="6">
    <location>
        <begin position="12"/>
        <end position="35"/>
    </location>
</feature>
<dbReference type="PANTHER" id="PTHR42948">
    <property type="entry name" value="TRANSPORTER"/>
    <property type="match status" value="1"/>
</dbReference>
<dbReference type="PROSITE" id="PS50267">
    <property type="entry name" value="NA_NEUROTRAN_SYMP_3"/>
    <property type="match status" value="1"/>
</dbReference>
<comment type="subcellular location">
    <subcellularLocation>
        <location evidence="1">Membrane</location>
        <topology evidence="1">Multi-pass membrane protein</topology>
    </subcellularLocation>
</comment>
<keyword evidence="5 6" id="KW-0472">Membrane</keyword>
<feature type="transmembrane region" description="Helical" evidence="6">
    <location>
        <begin position="394"/>
        <end position="411"/>
    </location>
</feature>
<keyword evidence="3 6" id="KW-0812">Transmembrane</keyword>
<dbReference type="Gene3D" id="1.20.1740.10">
    <property type="entry name" value="Amino acid/polyamine transporter I"/>
    <property type="match status" value="1"/>
</dbReference>
<feature type="transmembrane region" description="Helical" evidence="6">
    <location>
        <begin position="354"/>
        <end position="374"/>
    </location>
</feature>
<feature type="transmembrane region" description="Helical" evidence="6">
    <location>
        <begin position="502"/>
        <end position="522"/>
    </location>
</feature>
<feature type="transmembrane region" description="Helical" evidence="6">
    <location>
        <begin position="227"/>
        <end position="244"/>
    </location>
</feature>
<dbReference type="PRINTS" id="PR00176">
    <property type="entry name" value="NANEUSMPORT"/>
</dbReference>
<keyword evidence="4 6" id="KW-1133">Transmembrane helix</keyword>
<dbReference type="InterPro" id="IPR037272">
    <property type="entry name" value="SNS_sf"/>
</dbReference>
<evidence type="ECO:0000256" key="3">
    <source>
        <dbReference type="ARBA" id="ARBA00022692"/>
    </source>
</evidence>
<dbReference type="PANTHER" id="PTHR42948:SF1">
    <property type="entry name" value="TRANSPORTER"/>
    <property type="match status" value="1"/>
</dbReference>
<feature type="transmembrane region" description="Helical" evidence="6">
    <location>
        <begin position="89"/>
        <end position="109"/>
    </location>
</feature>
<dbReference type="InterPro" id="IPR047218">
    <property type="entry name" value="YocR/YhdH-like"/>
</dbReference>
<reference evidence="7" key="1">
    <citation type="journal article" date="2014" name="Genome Biol. Evol.">
        <title>Pangenome evidence for extensive interdomain horizontal transfer affecting lineage core and shell genes in uncultured planktonic thaumarchaeota and euryarchaeota.</title>
        <authorList>
            <person name="Deschamps P."/>
            <person name="Zivanovic Y."/>
            <person name="Moreira D."/>
            <person name="Rodriguez-Valera F."/>
            <person name="Lopez-Garcia P."/>
        </authorList>
    </citation>
    <scope>NUCLEOTIDE SEQUENCE</scope>
</reference>
<evidence type="ECO:0000256" key="4">
    <source>
        <dbReference type="ARBA" id="ARBA00022989"/>
    </source>
</evidence>
<dbReference type="CDD" id="cd10336">
    <property type="entry name" value="SLC6sbd_Tyt1-Like"/>
    <property type="match status" value="1"/>
</dbReference>
<feature type="transmembrane region" description="Helical" evidence="6">
    <location>
        <begin position="463"/>
        <end position="482"/>
    </location>
</feature>
<accession>A0A075FMC6</accession>
<dbReference type="SUPFAM" id="SSF161070">
    <property type="entry name" value="SNF-like"/>
    <property type="match status" value="1"/>
</dbReference>
<organism evidence="7">
    <name type="scientific">uncultured marine group II/III euryarchaeote AD1000_04_H03</name>
    <dbReference type="NCBI Taxonomy" id="1457707"/>
    <lineage>
        <taxon>Archaea</taxon>
        <taxon>Methanobacteriati</taxon>
        <taxon>Methanobacteriota</taxon>
        <taxon>environmental samples</taxon>
    </lineage>
</organism>
<evidence type="ECO:0000313" key="7">
    <source>
        <dbReference type="EMBL" id="AIE90646.1"/>
    </source>
</evidence>
<dbReference type="EMBL" id="KF900315">
    <property type="protein sequence ID" value="AIE90646.1"/>
    <property type="molecule type" value="Genomic_DNA"/>
</dbReference>